<dbReference type="InterPro" id="IPR045262">
    <property type="entry name" value="STP/PLT_plant"/>
</dbReference>
<keyword evidence="6 8" id="KW-0472">Membrane</keyword>
<accession>A0AAX6EIH0</accession>
<dbReference type="Gene3D" id="1.20.1250.20">
    <property type="entry name" value="MFS general substrate transporter like domains"/>
    <property type="match status" value="1"/>
</dbReference>
<keyword evidence="3" id="KW-0813">Transport</keyword>
<feature type="compositionally biased region" description="Basic and acidic residues" evidence="7">
    <location>
        <begin position="62"/>
        <end position="84"/>
    </location>
</feature>
<reference evidence="9" key="2">
    <citation type="submission" date="2023-04" db="EMBL/GenBank/DDBJ databases">
        <authorList>
            <person name="Bruccoleri R.E."/>
            <person name="Oakeley E.J."/>
            <person name="Faust A.-M."/>
            <person name="Dessus-Babus S."/>
            <person name="Altorfer M."/>
            <person name="Burckhardt D."/>
            <person name="Oertli M."/>
            <person name="Naumann U."/>
            <person name="Petersen F."/>
            <person name="Wong J."/>
        </authorList>
    </citation>
    <scope>NUCLEOTIDE SEQUENCE</scope>
    <source>
        <strain evidence="9">GSM-AAB239-AS_SAM_17_03QT</strain>
        <tissue evidence="9">Leaf</tissue>
    </source>
</reference>
<evidence type="ECO:0000256" key="4">
    <source>
        <dbReference type="ARBA" id="ARBA00022692"/>
    </source>
</evidence>
<proteinExistence type="inferred from homology"/>
<keyword evidence="4 8" id="KW-0812">Transmembrane</keyword>
<name>A0AAX6EIH0_IRIPA</name>
<feature type="compositionally biased region" description="Gly residues" evidence="7">
    <location>
        <begin position="85"/>
        <end position="99"/>
    </location>
</feature>
<evidence type="ECO:0000256" key="6">
    <source>
        <dbReference type="ARBA" id="ARBA00023136"/>
    </source>
</evidence>
<evidence type="ECO:0000256" key="3">
    <source>
        <dbReference type="ARBA" id="ARBA00022448"/>
    </source>
</evidence>
<reference evidence="9" key="1">
    <citation type="journal article" date="2023" name="GigaByte">
        <title>Genome assembly of the bearded iris, Iris pallida Lam.</title>
        <authorList>
            <person name="Bruccoleri R.E."/>
            <person name="Oakeley E.J."/>
            <person name="Faust A.M.E."/>
            <person name="Altorfer M."/>
            <person name="Dessus-Babus S."/>
            <person name="Burckhardt D."/>
            <person name="Oertli M."/>
            <person name="Naumann U."/>
            <person name="Petersen F."/>
            <person name="Wong J."/>
        </authorList>
    </citation>
    <scope>NUCLEOTIDE SEQUENCE</scope>
    <source>
        <strain evidence="9">GSM-AAB239-AS_SAM_17_03QT</strain>
    </source>
</reference>
<feature type="transmembrane region" description="Helical" evidence="8">
    <location>
        <begin position="238"/>
        <end position="259"/>
    </location>
</feature>
<organism evidence="9 10">
    <name type="scientific">Iris pallida</name>
    <name type="common">Sweet iris</name>
    <dbReference type="NCBI Taxonomy" id="29817"/>
    <lineage>
        <taxon>Eukaryota</taxon>
        <taxon>Viridiplantae</taxon>
        <taxon>Streptophyta</taxon>
        <taxon>Embryophyta</taxon>
        <taxon>Tracheophyta</taxon>
        <taxon>Spermatophyta</taxon>
        <taxon>Magnoliopsida</taxon>
        <taxon>Liliopsida</taxon>
        <taxon>Asparagales</taxon>
        <taxon>Iridaceae</taxon>
        <taxon>Iridoideae</taxon>
        <taxon>Irideae</taxon>
        <taxon>Iris</taxon>
    </lineage>
</organism>
<evidence type="ECO:0000256" key="8">
    <source>
        <dbReference type="SAM" id="Phobius"/>
    </source>
</evidence>
<dbReference type="AlphaFoldDB" id="A0AAX6EIH0"/>
<dbReference type="GO" id="GO:0015144">
    <property type="term" value="F:carbohydrate transmembrane transporter activity"/>
    <property type="evidence" value="ECO:0007669"/>
    <property type="project" value="InterPro"/>
</dbReference>
<dbReference type="PANTHER" id="PTHR23500">
    <property type="entry name" value="SOLUTE CARRIER FAMILY 2, FACILITATED GLUCOSE TRANSPORTER"/>
    <property type="match status" value="1"/>
</dbReference>
<keyword evidence="10" id="KW-1185">Reference proteome</keyword>
<keyword evidence="5 8" id="KW-1133">Transmembrane helix</keyword>
<dbReference type="InterPro" id="IPR036259">
    <property type="entry name" value="MFS_trans_sf"/>
</dbReference>
<evidence type="ECO:0000256" key="7">
    <source>
        <dbReference type="SAM" id="MobiDB-lite"/>
    </source>
</evidence>
<evidence type="ECO:0000256" key="2">
    <source>
        <dbReference type="ARBA" id="ARBA00010992"/>
    </source>
</evidence>
<dbReference type="PANTHER" id="PTHR23500:SF574">
    <property type="entry name" value="SUGAR TRANSPORT PROTEIN 1"/>
    <property type="match status" value="1"/>
</dbReference>
<evidence type="ECO:0000256" key="1">
    <source>
        <dbReference type="ARBA" id="ARBA00004370"/>
    </source>
</evidence>
<feature type="compositionally biased region" description="Low complexity" evidence="7">
    <location>
        <begin position="10"/>
        <end position="31"/>
    </location>
</feature>
<evidence type="ECO:0000313" key="9">
    <source>
        <dbReference type="EMBL" id="KAJ6803806.1"/>
    </source>
</evidence>
<gene>
    <name evidence="9" type="ORF">M6B38_189980</name>
</gene>
<feature type="transmembrane region" description="Helical" evidence="8">
    <location>
        <begin position="206"/>
        <end position="226"/>
    </location>
</feature>
<sequence length="320" mass="34542">MFGAGSRSWSAPPSTGPRRASSRSSSAACSSGRHRLRQPVGPGLPLRDGPREAPRAAQHRVPAHDHGGHLRRQPDQLRDVEDRGGLGVEGQPGARGGPGPHHNRRLPRPPGHPELPRGAWARRGGEGDAAEDQGHGRRARRVRGPRGGERGGEVGGPAVGHDHGAAVPAPAGDRGPDPLLPAADGDQRDHVLRPVLFKTIGFGDEASLMSAVITGLVNLFATFVSIACVDRFGRRFLFLQGGAQMLACQVVVGSLVAVMSGRRGGRGRRGSRGGTRRRWWRSYARTWRRSRGRGGRWGGWCRARYSRWRSGRRGRASRCR</sequence>
<dbReference type="Proteomes" id="UP001140949">
    <property type="component" value="Unassembled WGS sequence"/>
</dbReference>
<comment type="subcellular location">
    <subcellularLocation>
        <location evidence="1">Membrane</location>
    </subcellularLocation>
</comment>
<dbReference type="GO" id="GO:0016020">
    <property type="term" value="C:membrane"/>
    <property type="evidence" value="ECO:0007669"/>
    <property type="project" value="UniProtKB-SubCell"/>
</dbReference>
<evidence type="ECO:0000313" key="10">
    <source>
        <dbReference type="Proteomes" id="UP001140949"/>
    </source>
</evidence>
<feature type="region of interest" description="Disordered" evidence="7">
    <location>
        <begin position="1"/>
        <end position="186"/>
    </location>
</feature>
<dbReference type="EMBL" id="JANAVB010036251">
    <property type="protein sequence ID" value="KAJ6803806.1"/>
    <property type="molecule type" value="Genomic_DNA"/>
</dbReference>
<dbReference type="Pfam" id="PF00083">
    <property type="entry name" value="Sugar_tr"/>
    <property type="match status" value="1"/>
</dbReference>
<dbReference type="InterPro" id="IPR005828">
    <property type="entry name" value="MFS_sugar_transport-like"/>
</dbReference>
<comment type="caution">
    <text evidence="9">The sequence shown here is derived from an EMBL/GenBank/DDBJ whole genome shotgun (WGS) entry which is preliminary data.</text>
</comment>
<evidence type="ECO:0000256" key="5">
    <source>
        <dbReference type="ARBA" id="ARBA00022989"/>
    </source>
</evidence>
<protein>
    <submittedName>
        <fullName evidence="9">Sugar carrier protein C</fullName>
    </submittedName>
</protein>
<comment type="similarity">
    <text evidence="2">Belongs to the major facilitator superfamily. Sugar transporter (TC 2.A.1.1) family.</text>
</comment>
<dbReference type="SUPFAM" id="SSF103473">
    <property type="entry name" value="MFS general substrate transporter"/>
    <property type="match status" value="1"/>
</dbReference>